<evidence type="ECO:0000256" key="1">
    <source>
        <dbReference type="SAM" id="MobiDB-lite"/>
    </source>
</evidence>
<dbReference type="Proteomes" id="UP000799779">
    <property type="component" value="Unassembled WGS sequence"/>
</dbReference>
<organism evidence="4 5">
    <name type="scientific">Amniculicola lignicola CBS 123094</name>
    <dbReference type="NCBI Taxonomy" id="1392246"/>
    <lineage>
        <taxon>Eukaryota</taxon>
        <taxon>Fungi</taxon>
        <taxon>Dikarya</taxon>
        <taxon>Ascomycota</taxon>
        <taxon>Pezizomycotina</taxon>
        <taxon>Dothideomycetes</taxon>
        <taxon>Pleosporomycetidae</taxon>
        <taxon>Pleosporales</taxon>
        <taxon>Amniculicolaceae</taxon>
        <taxon>Amniculicola</taxon>
    </lineage>
</organism>
<keyword evidence="2" id="KW-0732">Signal</keyword>
<dbReference type="Pfam" id="PF00024">
    <property type="entry name" value="PAN_1"/>
    <property type="match status" value="1"/>
</dbReference>
<protein>
    <recommendedName>
        <fullName evidence="3">Apple domain-containing protein</fullName>
    </recommendedName>
</protein>
<dbReference type="InterPro" id="IPR003609">
    <property type="entry name" value="Pan_app"/>
</dbReference>
<evidence type="ECO:0000259" key="3">
    <source>
        <dbReference type="Pfam" id="PF00024"/>
    </source>
</evidence>
<keyword evidence="5" id="KW-1185">Reference proteome</keyword>
<sequence length="384" mass="40211">MFSKAWLLVVLLAVQEHVVLAGNPPALCYTNQATTSPKGPIPTTTTLKTIKLTQTVCSTKTPSTTKTPQLTTVSTTVTSTTVLVINVPQITDTFTTVELTTTTTTVEIPTQTITSTESSSTTTTETSQAPTVTVSTIPGWLPIRSTLPGSSLKKRSLNRFSLFPRGPKPPPFCGGKNHSPPKLYPSAVTCFGVTKTVVTSTITRTAKKTQTITAPTPTTTLTSTAVETSTSFSTTPNAQTTITETVVITTAVTNAPSTTTTTTTTATSTIIIPLPAATTYPQCDSSNFAYRIGSLPITGFADTSSPNALGVSVTSDTTVEDCCLSCAKNPGCSAVAWYVQSKQCVFGTGSGTCTPGQYRVRASAGQEANTYVLMNGRCGQFYLG</sequence>
<evidence type="ECO:0000313" key="4">
    <source>
        <dbReference type="EMBL" id="KAF2006243.1"/>
    </source>
</evidence>
<feature type="domain" description="Apple" evidence="3">
    <location>
        <begin position="312"/>
        <end position="352"/>
    </location>
</feature>
<proteinExistence type="predicted"/>
<accession>A0A6A5WWQ7</accession>
<feature type="region of interest" description="Disordered" evidence="1">
    <location>
        <begin position="111"/>
        <end position="130"/>
    </location>
</feature>
<feature type="chain" id="PRO_5025573722" description="Apple domain-containing protein" evidence="2">
    <location>
        <begin position="22"/>
        <end position="384"/>
    </location>
</feature>
<name>A0A6A5WWQ7_9PLEO</name>
<evidence type="ECO:0000256" key="2">
    <source>
        <dbReference type="SAM" id="SignalP"/>
    </source>
</evidence>
<reference evidence="4" key="1">
    <citation type="journal article" date="2020" name="Stud. Mycol.">
        <title>101 Dothideomycetes genomes: a test case for predicting lifestyles and emergence of pathogens.</title>
        <authorList>
            <person name="Haridas S."/>
            <person name="Albert R."/>
            <person name="Binder M."/>
            <person name="Bloem J."/>
            <person name="Labutti K."/>
            <person name="Salamov A."/>
            <person name="Andreopoulos B."/>
            <person name="Baker S."/>
            <person name="Barry K."/>
            <person name="Bills G."/>
            <person name="Bluhm B."/>
            <person name="Cannon C."/>
            <person name="Castanera R."/>
            <person name="Culley D."/>
            <person name="Daum C."/>
            <person name="Ezra D."/>
            <person name="Gonzalez J."/>
            <person name="Henrissat B."/>
            <person name="Kuo A."/>
            <person name="Liang C."/>
            <person name="Lipzen A."/>
            <person name="Lutzoni F."/>
            <person name="Magnuson J."/>
            <person name="Mondo S."/>
            <person name="Nolan M."/>
            <person name="Ohm R."/>
            <person name="Pangilinan J."/>
            <person name="Park H.-J."/>
            <person name="Ramirez L."/>
            <person name="Alfaro M."/>
            <person name="Sun H."/>
            <person name="Tritt A."/>
            <person name="Yoshinaga Y."/>
            <person name="Zwiers L.-H."/>
            <person name="Turgeon B."/>
            <person name="Goodwin S."/>
            <person name="Spatafora J."/>
            <person name="Crous P."/>
            <person name="Grigoriev I."/>
        </authorList>
    </citation>
    <scope>NUCLEOTIDE SEQUENCE</scope>
    <source>
        <strain evidence="4">CBS 123094</strain>
    </source>
</reference>
<evidence type="ECO:0000313" key="5">
    <source>
        <dbReference type="Proteomes" id="UP000799779"/>
    </source>
</evidence>
<dbReference type="EMBL" id="ML977560">
    <property type="protein sequence ID" value="KAF2006243.1"/>
    <property type="molecule type" value="Genomic_DNA"/>
</dbReference>
<feature type="signal peptide" evidence="2">
    <location>
        <begin position="1"/>
        <end position="21"/>
    </location>
</feature>
<dbReference type="AlphaFoldDB" id="A0A6A5WWQ7"/>
<gene>
    <name evidence="4" type="ORF">P154DRAFT_615580</name>
</gene>